<dbReference type="OrthoDB" id="6768780at2759"/>
<dbReference type="AlphaFoldDB" id="A0A9P0FJ72"/>
<protein>
    <submittedName>
        <fullName evidence="1">Uncharacterized protein</fullName>
    </submittedName>
</protein>
<sequence length="188" mass="22078">MSCHINETVFTNFNLFILDSKPTKKYNYKDEKNICLASENGEDSSNQESTILSCPIVSCHFKGYLNILQAHLMQKHYSEVVFNKEVTRNCSDKDQQWTMMCFNSVFQCKYYFYEEFVEIFISQIDMQEKTYGYEATMLSNKNCITKTTKCRNFSNSILEKGITFNVSDFVSSNRDIALKIKLRIFVYE</sequence>
<dbReference type="EMBL" id="OV121137">
    <property type="protein sequence ID" value="CAH0559235.1"/>
    <property type="molecule type" value="Genomic_DNA"/>
</dbReference>
<evidence type="ECO:0000313" key="2">
    <source>
        <dbReference type="Proteomes" id="UP001154078"/>
    </source>
</evidence>
<dbReference type="Proteomes" id="UP001154078">
    <property type="component" value="Chromosome 6"/>
</dbReference>
<organism evidence="1 2">
    <name type="scientific">Brassicogethes aeneus</name>
    <name type="common">Rape pollen beetle</name>
    <name type="synonym">Meligethes aeneus</name>
    <dbReference type="NCBI Taxonomy" id="1431903"/>
    <lineage>
        <taxon>Eukaryota</taxon>
        <taxon>Metazoa</taxon>
        <taxon>Ecdysozoa</taxon>
        <taxon>Arthropoda</taxon>
        <taxon>Hexapoda</taxon>
        <taxon>Insecta</taxon>
        <taxon>Pterygota</taxon>
        <taxon>Neoptera</taxon>
        <taxon>Endopterygota</taxon>
        <taxon>Coleoptera</taxon>
        <taxon>Polyphaga</taxon>
        <taxon>Cucujiformia</taxon>
        <taxon>Nitidulidae</taxon>
        <taxon>Meligethinae</taxon>
        <taxon>Brassicogethes</taxon>
    </lineage>
</organism>
<keyword evidence="2" id="KW-1185">Reference proteome</keyword>
<evidence type="ECO:0000313" key="1">
    <source>
        <dbReference type="EMBL" id="CAH0559235.1"/>
    </source>
</evidence>
<reference evidence="1" key="1">
    <citation type="submission" date="2021-12" db="EMBL/GenBank/DDBJ databases">
        <authorList>
            <person name="King R."/>
        </authorList>
    </citation>
    <scope>NUCLEOTIDE SEQUENCE</scope>
</reference>
<accession>A0A9P0FJ72</accession>
<gene>
    <name evidence="1" type="ORF">MELIAE_LOCUS9362</name>
</gene>
<name>A0A9P0FJ72_BRAAE</name>
<proteinExistence type="predicted"/>